<feature type="region of interest" description="Disordered" evidence="1">
    <location>
        <begin position="17"/>
        <end position="101"/>
    </location>
</feature>
<protein>
    <submittedName>
        <fullName evidence="3">Uncharacterized protein</fullName>
    </submittedName>
</protein>
<reference evidence="3 4" key="1">
    <citation type="submission" date="2019-12" db="EMBL/GenBank/DDBJ databases">
        <title>Genomic-based taxomic classification of the family Erythrobacteraceae.</title>
        <authorList>
            <person name="Xu L."/>
        </authorList>
    </citation>
    <scope>NUCLEOTIDE SEQUENCE [LARGE SCALE GENOMIC DNA]</scope>
    <source>
        <strain evidence="3 4">M0322</strain>
    </source>
</reference>
<dbReference type="RefSeq" id="WP_160772972.1">
    <property type="nucleotide sequence ID" value="NZ_WTYV01000007.1"/>
</dbReference>
<feature type="compositionally biased region" description="Basic and acidic residues" evidence="1">
    <location>
        <begin position="71"/>
        <end position="89"/>
    </location>
</feature>
<organism evidence="3 4">
    <name type="scientific">Alteraurantiacibacter buctensis</name>
    <dbReference type="NCBI Taxonomy" id="1503981"/>
    <lineage>
        <taxon>Bacteria</taxon>
        <taxon>Pseudomonadati</taxon>
        <taxon>Pseudomonadota</taxon>
        <taxon>Alphaproteobacteria</taxon>
        <taxon>Sphingomonadales</taxon>
        <taxon>Erythrobacteraceae</taxon>
        <taxon>Alteraurantiacibacter</taxon>
    </lineage>
</organism>
<keyword evidence="4" id="KW-1185">Reference proteome</keyword>
<evidence type="ECO:0000313" key="4">
    <source>
        <dbReference type="Proteomes" id="UP000466966"/>
    </source>
</evidence>
<name>A0A844YZQ1_9SPHN</name>
<feature type="compositionally biased region" description="Low complexity" evidence="1">
    <location>
        <begin position="17"/>
        <end position="41"/>
    </location>
</feature>
<feature type="signal peptide" evidence="2">
    <location>
        <begin position="1"/>
        <end position="18"/>
    </location>
</feature>
<proteinExistence type="predicted"/>
<dbReference type="EMBL" id="WTYV01000007">
    <property type="protein sequence ID" value="MXO73039.1"/>
    <property type="molecule type" value="Genomic_DNA"/>
</dbReference>
<feature type="compositionally biased region" description="Low complexity" evidence="1">
    <location>
        <begin position="92"/>
        <end position="101"/>
    </location>
</feature>
<comment type="caution">
    <text evidence="3">The sequence shown here is derived from an EMBL/GenBank/DDBJ whole genome shotgun (WGS) entry which is preliminary data.</text>
</comment>
<evidence type="ECO:0000313" key="3">
    <source>
        <dbReference type="EMBL" id="MXO73039.1"/>
    </source>
</evidence>
<sequence>MKYLLFAAAVAVASPAFAQPAAAQEAPAASHAGHAGHNAPSTPSPSAPEPMGQPAQAAGEQPGHGMQECCCCKEGEHQGNEAMMHHAEPDAEAAPAQHQHS</sequence>
<dbReference type="Proteomes" id="UP000466966">
    <property type="component" value="Unassembled WGS sequence"/>
</dbReference>
<keyword evidence="2" id="KW-0732">Signal</keyword>
<dbReference type="AlphaFoldDB" id="A0A844YZQ1"/>
<evidence type="ECO:0000256" key="2">
    <source>
        <dbReference type="SAM" id="SignalP"/>
    </source>
</evidence>
<evidence type="ECO:0000256" key="1">
    <source>
        <dbReference type="SAM" id="MobiDB-lite"/>
    </source>
</evidence>
<gene>
    <name evidence="3" type="ORF">GRI99_15520</name>
</gene>
<accession>A0A844YZQ1</accession>
<feature type="chain" id="PRO_5032742062" evidence="2">
    <location>
        <begin position="19"/>
        <end position="101"/>
    </location>
</feature>